<dbReference type="Pfam" id="PF00697">
    <property type="entry name" value="PRAI"/>
    <property type="match status" value="1"/>
</dbReference>
<evidence type="ECO:0000256" key="1">
    <source>
        <dbReference type="ARBA" id="ARBA00001164"/>
    </source>
</evidence>
<evidence type="ECO:0000256" key="6">
    <source>
        <dbReference type="ARBA" id="ARBA00022822"/>
    </source>
</evidence>
<evidence type="ECO:0000256" key="5">
    <source>
        <dbReference type="ARBA" id="ARBA00022605"/>
    </source>
</evidence>
<dbReference type="Proteomes" id="UP000192775">
    <property type="component" value="Chromosome"/>
</dbReference>
<dbReference type="UniPathway" id="UPA00035">
    <property type="reaction ID" value="UER00042"/>
</dbReference>
<dbReference type="CDD" id="cd00405">
    <property type="entry name" value="PRAI"/>
    <property type="match status" value="1"/>
</dbReference>
<reference evidence="10 11" key="1">
    <citation type="submission" date="2017-04" db="EMBL/GenBank/DDBJ databases">
        <authorList>
            <person name="Afonso C.L."/>
            <person name="Miller P.J."/>
            <person name="Scott M.A."/>
            <person name="Spackman E."/>
            <person name="Goraichik I."/>
            <person name="Dimitrov K.M."/>
            <person name="Suarez D.L."/>
            <person name="Swayne D.E."/>
        </authorList>
    </citation>
    <scope>NUCLEOTIDE SEQUENCE [LARGE SCALE GENOMIC DNA]</scope>
    <source>
        <strain evidence="11">XA(T)</strain>
    </source>
</reference>
<dbReference type="KEGG" id="cphy:B5808_18295"/>
<protein>
    <recommendedName>
        <fullName evidence="4 9">N-(5'-phosphoribosyl)anthranilate isomerase</fullName>
        <shortName evidence="9">PRAI</shortName>
        <ecNumber evidence="3 9">5.3.1.24</ecNumber>
    </recommendedName>
</protein>
<keyword evidence="11" id="KW-1185">Reference proteome</keyword>
<dbReference type="STRING" id="1619308.B5808_18295"/>
<dbReference type="InterPro" id="IPR013785">
    <property type="entry name" value="Aldolase_TIM"/>
</dbReference>
<keyword evidence="6 9" id="KW-0822">Tryptophan biosynthesis</keyword>
<proteinExistence type="inferred from homology"/>
<evidence type="ECO:0000256" key="4">
    <source>
        <dbReference type="ARBA" id="ARBA00022272"/>
    </source>
</evidence>
<dbReference type="PANTHER" id="PTHR42894">
    <property type="entry name" value="N-(5'-PHOSPHORIBOSYL)ANTHRANILATE ISOMERASE"/>
    <property type="match status" value="1"/>
</dbReference>
<keyword evidence="5 9" id="KW-0028">Amino-acid biosynthesis</keyword>
<keyword evidence="8 9" id="KW-0413">Isomerase</keyword>
<dbReference type="PANTHER" id="PTHR42894:SF1">
    <property type="entry name" value="N-(5'-PHOSPHORIBOSYL)ANTHRANILATE ISOMERASE"/>
    <property type="match status" value="1"/>
</dbReference>
<dbReference type="SUPFAM" id="SSF51366">
    <property type="entry name" value="Ribulose-phoshate binding barrel"/>
    <property type="match status" value="1"/>
</dbReference>
<dbReference type="GO" id="GO:0000162">
    <property type="term" value="P:L-tryptophan biosynthetic process"/>
    <property type="evidence" value="ECO:0007669"/>
    <property type="project" value="UniProtKB-UniRule"/>
</dbReference>
<dbReference type="AlphaFoldDB" id="A0A1X9LUM5"/>
<organism evidence="10 11">
    <name type="scientific">Cnuibacter physcomitrellae</name>
    <dbReference type="NCBI Taxonomy" id="1619308"/>
    <lineage>
        <taxon>Bacteria</taxon>
        <taxon>Bacillati</taxon>
        <taxon>Actinomycetota</taxon>
        <taxon>Actinomycetes</taxon>
        <taxon>Micrococcales</taxon>
        <taxon>Microbacteriaceae</taxon>
        <taxon>Cnuibacter</taxon>
    </lineage>
</organism>
<dbReference type="EMBL" id="CP020715">
    <property type="protein sequence ID" value="ARJ06959.1"/>
    <property type="molecule type" value="Genomic_DNA"/>
</dbReference>
<evidence type="ECO:0000256" key="9">
    <source>
        <dbReference type="HAMAP-Rule" id="MF_00135"/>
    </source>
</evidence>
<dbReference type="InterPro" id="IPR001240">
    <property type="entry name" value="PRAI_dom"/>
</dbReference>
<name>A0A1X9LUM5_9MICO</name>
<evidence type="ECO:0000256" key="3">
    <source>
        <dbReference type="ARBA" id="ARBA00012572"/>
    </source>
</evidence>
<comment type="catalytic activity">
    <reaction evidence="1 9">
        <text>N-(5-phospho-beta-D-ribosyl)anthranilate = 1-(2-carboxyphenylamino)-1-deoxy-D-ribulose 5-phosphate</text>
        <dbReference type="Rhea" id="RHEA:21540"/>
        <dbReference type="ChEBI" id="CHEBI:18277"/>
        <dbReference type="ChEBI" id="CHEBI:58613"/>
        <dbReference type="EC" id="5.3.1.24"/>
    </reaction>
</comment>
<dbReference type="InterPro" id="IPR044643">
    <property type="entry name" value="TrpF_fam"/>
</dbReference>
<evidence type="ECO:0000256" key="2">
    <source>
        <dbReference type="ARBA" id="ARBA00004664"/>
    </source>
</evidence>
<comment type="pathway">
    <text evidence="2 9">Amino-acid biosynthesis; L-tryptophan biosynthesis; L-tryptophan from chorismate: step 3/5.</text>
</comment>
<sequence>MFVKVCGITTPEMLDVCVDASVDAVGVVFAPRSVRYIEPGDARMLGERLPRSVEFVGVFQDAPTDTVLEAAHVAGLTTVQLHGVVEPGGIEAAEAAGLRVIRALGAAEYAAGAAHDSLLPAVRLLLDGPDPGSGEAADPASLLSRPPERSWLLAGGLTPDNVAERIRAYSPYGVDVSSGVESSRGVKSEDLIRAFVAAACSA</sequence>
<dbReference type="HAMAP" id="MF_00135">
    <property type="entry name" value="PRAI"/>
    <property type="match status" value="1"/>
</dbReference>
<dbReference type="EC" id="5.3.1.24" evidence="3 9"/>
<gene>
    <name evidence="9" type="primary">trpF</name>
    <name evidence="10" type="ORF">B5808_18295</name>
</gene>
<evidence type="ECO:0000256" key="8">
    <source>
        <dbReference type="ARBA" id="ARBA00023235"/>
    </source>
</evidence>
<evidence type="ECO:0000313" key="10">
    <source>
        <dbReference type="EMBL" id="ARJ06959.1"/>
    </source>
</evidence>
<evidence type="ECO:0000256" key="7">
    <source>
        <dbReference type="ARBA" id="ARBA00023141"/>
    </source>
</evidence>
<dbReference type="RefSeq" id="WP_085021097.1">
    <property type="nucleotide sequence ID" value="NZ_BMHD01000001.1"/>
</dbReference>
<dbReference type="GO" id="GO:0004640">
    <property type="term" value="F:phosphoribosylanthranilate isomerase activity"/>
    <property type="evidence" value="ECO:0007669"/>
    <property type="project" value="UniProtKB-UniRule"/>
</dbReference>
<keyword evidence="7 9" id="KW-0057">Aromatic amino acid biosynthesis</keyword>
<dbReference type="InterPro" id="IPR011060">
    <property type="entry name" value="RibuloseP-bd_barrel"/>
</dbReference>
<dbReference type="Gene3D" id="3.20.20.70">
    <property type="entry name" value="Aldolase class I"/>
    <property type="match status" value="1"/>
</dbReference>
<comment type="similarity">
    <text evidence="9">Belongs to the TrpF family.</text>
</comment>
<accession>A0A1X9LUM5</accession>
<evidence type="ECO:0000313" key="11">
    <source>
        <dbReference type="Proteomes" id="UP000192775"/>
    </source>
</evidence>